<feature type="region of interest" description="Disordered" evidence="1">
    <location>
        <begin position="1"/>
        <end position="49"/>
    </location>
</feature>
<sequence length="49" mass="5025">MATNLKDGKTAKSSKGTHGGNRAGDQAKKDDATKKSSQAAGKDPHRGSK</sequence>
<dbReference type="RefSeq" id="WP_280735082.1">
    <property type="nucleotide sequence ID" value="NZ_CP120368.1"/>
</dbReference>
<evidence type="ECO:0000313" key="3">
    <source>
        <dbReference type="Proteomes" id="UP001235547"/>
    </source>
</evidence>
<gene>
    <name evidence="2" type="ORF">PYH38_003028</name>
</gene>
<feature type="compositionally biased region" description="Basic and acidic residues" evidence="1">
    <location>
        <begin position="1"/>
        <end position="10"/>
    </location>
</feature>
<dbReference type="EMBL" id="CP120371">
    <property type="protein sequence ID" value="WEX84174.1"/>
    <property type="molecule type" value="Genomic_DNA"/>
</dbReference>
<keyword evidence="3" id="KW-1185">Reference proteome</keyword>
<evidence type="ECO:0000256" key="1">
    <source>
        <dbReference type="SAM" id="MobiDB-lite"/>
    </source>
</evidence>
<organism evidence="2 3">
    <name type="scientific">Sinorhizobium numidicum</name>
    <dbReference type="NCBI Taxonomy" id="680248"/>
    <lineage>
        <taxon>Bacteria</taxon>
        <taxon>Pseudomonadati</taxon>
        <taxon>Pseudomonadota</taxon>
        <taxon>Alphaproteobacteria</taxon>
        <taxon>Hyphomicrobiales</taxon>
        <taxon>Rhizobiaceae</taxon>
        <taxon>Sinorhizobium/Ensifer group</taxon>
        <taxon>Sinorhizobium</taxon>
    </lineage>
</organism>
<reference evidence="2 3" key="1">
    <citation type="submission" date="2023-03" db="EMBL/GenBank/DDBJ databases">
        <authorList>
            <person name="Kaur S."/>
            <person name="Espinosa-Saiz D."/>
            <person name="Velazquez E."/>
            <person name="Menendez E."/>
            <person name="diCenzo G.C."/>
        </authorList>
    </citation>
    <scope>NUCLEOTIDE SEQUENCE [LARGE SCALE GENOMIC DNA]</scope>
    <source>
        <strain evidence="2 3">LMG 27395</strain>
    </source>
</reference>
<name>A0ABY8CZZ6_9HYPH</name>
<accession>A0ABY8CZZ6</accession>
<dbReference type="Proteomes" id="UP001235547">
    <property type="component" value="Chromosome 1"/>
</dbReference>
<proteinExistence type="predicted"/>
<feature type="compositionally biased region" description="Basic and acidic residues" evidence="1">
    <location>
        <begin position="25"/>
        <end position="34"/>
    </location>
</feature>
<protein>
    <recommendedName>
        <fullName evidence="4">General stress protein</fullName>
    </recommendedName>
</protein>
<evidence type="ECO:0008006" key="4">
    <source>
        <dbReference type="Google" id="ProtNLM"/>
    </source>
</evidence>
<evidence type="ECO:0000313" key="2">
    <source>
        <dbReference type="EMBL" id="WEX84174.1"/>
    </source>
</evidence>